<proteinExistence type="predicted"/>
<sequence length="215" mass="22946">MMPTTIGRFRPAAACIGRGLWLLLTLAGALIGAPLFGTTVQPPTFNALVTDADYVVRGVVQSVTTAKKSTARGFTIVTRVEFKVLEPVTGVAPDALVLELWGGRVGKEALLVEGVPQFQVGGEEILFVQGNGRSVCPLVGMMHGRYAVRTDATSGRRYVARDNGEPVSSIADVSRPLAERLFDEAARRLAVQSALGPAEFVQKIKVVAEGANRER</sequence>
<dbReference type="AlphaFoldDB" id="B2A0D0"/>
<reference evidence="1 2" key="1">
    <citation type="journal article" date="2011" name="J. Bacteriol.">
        <title>Genome sequence of the verrucomicrobium Opitutus terrae PB90-1, an abundant inhabitant of rice paddy soil ecosystems.</title>
        <authorList>
            <person name="van Passel M.W."/>
            <person name="Kant R."/>
            <person name="Palva A."/>
            <person name="Copeland A."/>
            <person name="Lucas S."/>
            <person name="Lapidus A."/>
            <person name="Glavina del Rio T."/>
            <person name="Pitluck S."/>
            <person name="Goltsman E."/>
            <person name="Clum A."/>
            <person name="Sun H."/>
            <person name="Schmutz J."/>
            <person name="Larimer F.W."/>
            <person name="Land M.L."/>
            <person name="Hauser L."/>
            <person name="Kyrpides N."/>
            <person name="Mikhailova N."/>
            <person name="Richardson P.P."/>
            <person name="Janssen P.H."/>
            <person name="de Vos W.M."/>
            <person name="Smidt H."/>
        </authorList>
    </citation>
    <scope>NUCLEOTIDE SEQUENCE [LARGE SCALE GENOMIC DNA]</scope>
    <source>
        <strain evidence="2">DSM 11246 / JCM 15787 / PB90-1</strain>
    </source>
</reference>
<dbReference type="HOGENOM" id="CLU_1282162_0_0_0"/>
<evidence type="ECO:0000313" key="1">
    <source>
        <dbReference type="EMBL" id="ACB77884.1"/>
    </source>
</evidence>
<dbReference type="OrthoDB" id="197360at2"/>
<dbReference type="KEGG" id="ote:Oter_4613"/>
<name>B2A0D0_OPITP</name>
<evidence type="ECO:0000313" key="2">
    <source>
        <dbReference type="Proteomes" id="UP000007013"/>
    </source>
</evidence>
<dbReference type="RefSeq" id="WP_012377398.1">
    <property type="nucleotide sequence ID" value="NC_010571.1"/>
</dbReference>
<dbReference type="Proteomes" id="UP000007013">
    <property type="component" value="Chromosome"/>
</dbReference>
<accession>B2A0D0</accession>
<dbReference type="EMBL" id="CP001032">
    <property type="protein sequence ID" value="ACB77884.1"/>
    <property type="molecule type" value="Genomic_DNA"/>
</dbReference>
<protein>
    <submittedName>
        <fullName evidence="1">Uncharacterized protein</fullName>
    </submittedName>
</protein>
<dbReference type="eggNOG" id="ENOG5033BBN">
    <property type="taxonomic scope" value="Bacteria"/>
</dbReference>
<organism evidence="1 2">
    <name type="scientific">Opitutus terrae (strain DSM 11246 / JCM 15787 / PB90-1)</name>
    <dbReference type="NCBI Taxonomy" id="452637"/>
    <lineage>
        <taxon>Bacteria</taxon>
        <taxon>Pseudomonadati</taxon>
        <taxon>Verrucomicrobiota</taxon>
        <taxon>Opitutia</taxon>
        <taxon>Opitutales</taxon>
        <taxon>Opitutaceae</taxon>
        <taxon>Opitutus</taxon>
    </lineage>
</organism>
<keyword evidence="2" id="KW-1185">Reference proteome</keyword>
<gene>
    <name evidence="1" type="ordered locus">Oter_4613</name>
</gene>
<dbReference type="STRING" id="452637.Oter_4613"/>